<evidence type="ECO:0000313" key="2">
    <source>
        <dbReference type="Proteomes" id="UP001415857"/>
    </source>
</evidence>
<keyword evidence="2" id="KW-1185">Reference proteome</keyword>
<comment type="caution">
    <text evidence="1">The sequence shown here is derived from an EMBL/GenBank/DDBJ whole genome shotgun (WGS) entry which is preliminary data.</text>
</comment>
<evidence type="ECO:0000313" key="1">
    <source>
        <dbReference type="EMBL" id="KAK9290431.1"/>
    </source>
</evidence>
<protein>
    <submittedName>
        <fullName evidence="1">Uncharacterized protein</fullName>
    </submittedName>
</protein>
<reference evidence="1 2" key="1">
    <citation type="journal article" date="2024" name="Plant J.">
        <title>Genome sequences and population genomics reveal climatic adaptation and genomic divergence between two closely related sweetgum species.</title>
        <authorList>
            <person name="Xu W.Q."/>
            <person name="Ren C.Q."/>
            <person name="Zhang X.Y."/>
            <person name="Comes H.P."/>
            <person name="Liu X.H."/>
            <person name="Li Y.G."/>
            <person name="Kettle C.J."/>
            <person name="Jalonen R."/>
            <person name="Gaisberger H."/>
            <person name="Ma Y.Z."/>
            <person name="Qiu Y.X."/>
        </authorList>
    </citation>
    <scope>NUCLEOTIDE SEQUENCE [LARGE SCALE GENOMIC DNA]</scope>
    <source>
        <strain evidence="1">Hangzhou</strain>
    </source>
</reference>
<dbReference type="EMBL" id="JBBPBK010000002">
    <property type="protein sequence ID" value="KAK9290431.1"/>
    <property type="molecule type" value="Genomic_DNA"/>
</dbReference>
<gene>
    <name evidence="1" type="ORF">L1049_008601</name>
</gene>
<name>A0AAP0SA29_LIQFO</name>
<sequence length="82" mass="9027">MVCAKQIKGGGLTTSLFQESIANKVHDSYILPDVTAQGQSICTSFKYEIKIYESLSTNRLGVLKGYGHEGSLSDSRDLCNFY</sequence>
<dbReference type="Proteomes" id="UP001415857">
    <property type="component" value="Unassembled WGS sequence"/>
</dbReference>
<dbReference type="AlphaFoldDB" id="A0AAP0SA29"/>
<organism evidence="1 2">
    <name type="scientific">Liquidambar formosana</name>
    <name type="common">Formosan gum</name>
    <dbReference type="NCBI Taxonomy" id="63359"/>
    <lineage>
        <taxon>Eukaryota</taxon>
        <taxon>Viridiplantae</taxon>
        <taxon>Streptophyta</taxon>
        <taxon>Embryophyta</taxon>
        <taxon>Tracheophyta</taxon>
        <taxon>Spermatophyta</taxon>
        <taxon>Magnoliopsida</taxon>
        <taxon>eudicotyledons</taxon>
        <taxon>Gunneridae</taxon>
        <taxon>Pentapetalae</taxon>
        <taxon>Saxifragales</taxon>
        <taxon>Altingiaceae</taxon>
        <taxon>Liquidambar</taxon>
    </lineage>
</organism>
<accession>A0AAP0SA29</accession>
<proteinExistence type="predicted"/>